<organism evidence="2 4">
    <name type="scientific">Vibrio owensii</name>
    <dbReference type="NCBI Taxonomy" id="696485"/>
    <lineage>
        <taxon>Bacteria</taxon>
        <taxon>Pseudomonadati</taxon>
        <taxon>Pseudomonadota</taxon>
        <taxon>Gammaproteobacteria</taxon>
        <taxon>Vibrionales</taxon>
        <taxon>Vibrionaceae</taxon>
        <taxon>Vibrio</taxon>
    </lineage>
</organism>
<name>A0AAP9GBU4_9VIBR</name>
<accession>A0AAP9GBU4</accession>
<evidence type="ECO:0000313" key="3">
    <source>
        <dbReference type="Proteomes" id="UP000272136"/>
    </source>
</evidence>
<dbReference type="AlphaFoldDB" id="A0AAP9GBU4"/>
<protein>
    <submittedName>
        <fullName evidence="2">Uncharacterized protein</fullName>
    </submittedName>
</protein>
<sequence>MTGLERSFVSVHSRSTLEREVEMAEALMENGVNPFLEDVTPTEAYIEALKFVMNQQGSSVREDYEDLMDCHSI</sequence>
<dbReference type="RefSeq" id="WP_054824837.1">
    <property type="nucleotide sequence ID" value="NZ_CP045859.1"/>
</dbReference>
<reference evidence="1 3" key="2">
    <citation type="submission" date="2018-10" db="EMBL/GenBank/DDBJ databases">
        <title>Whole Genome of Vibrio owensii strain 170502, isolated from Acute Hepatopancreatic Necrosis Disease (AHPND) shrimp.</title>
        <authorList>
            <person name="Yan M."/>
            <person name="Wang X."/>
            <person name="Wang Y."/>
        </authorList>
    </citation>
    <scope>NUCLEOTIDE SEQUENCE [LARGE SCALE GENOMIC DNA]</scope>
    <source>
        <strain evidence="1 3">1700302</strain>
    </source>
</reference>
<gene>
    <name evidence="2" type="ORF">APZ19_09360</name>
    <name evidence="1" type="ORF">D0812_27440</name>
</gene>
<evidence type="ECO:0000313" key="2">
    <source>
        <dbReference type="EMBL" id="QGH47281.1"/>
    </source>
</evidence>
<reference evidence="2 4" key="1">
    <citation type="journal article" date="2015" name="Genome Announc.">
        <title>Draft Genome Sequence of Vibrio owensii Strain SH-14, Which Causes Shrimp Acute Hepatopancreatic Necrosis Disease.</title>
        <authorList>
            <person name="Liu L."/>
            <person name="Xiao J."/>
            <person name="Xia X."/>
            <person name="Pan Y."/>
            <person name="Yan S."/>
            <person name="Wang Y."/>
        </authorList>
    </citation>
    <scope>NUCLEOTIDE SEQUENCE [LARGE SCALE GENOMIC DNA]</scope>
    <source>
        <strain evidence="2 4">SH14</strain>
    </source>
</reference>
<dbReference type="EMBL" id="CP045859">
    <property type="protein sequence ID" value="QGH47281.1"/>
    <property type="molecule type" value="Genomic_DNA"/>
</dbReference>
<proteinExistence type="predicted"/>
<dbReference type="Proteomes" id="UP000272136">
    <property type="component" value="Chromosome 2"/>
</dbReference>
<reference evidence="2" key="3">
    <citation type="submission" date="2019-11" db="EMBL/GenBank/DDBJ databases">
        <title>Complete genome sequence of Vibrio owensii SH-14 isolated from shrimp with acute hepatopancreatic necrosis diease.</title>
        <authorList>
            <person name="Liang X."/>
            <person name="Wang Y."/>
        </authorList>
    </citation>
    <scope>NUCLEOTIDE SEQUENCE</scope>
    <source>
        <strain evidence="2">SH14</strain>
    </source>
</reference>
<keyword evidence="3" id="KW-1185">Reference proteome</keyword>
<dbReference type="Proteomes" id="UP000390336">
    <property type="component" value="Chromosome 1"/>
</dbReference>
<evidence type="ECO:0000313" key="4">
    <source>
        <dbReference type="Proteomes" id="UP000390336"/>
    </source>
</evidence>
<evidence type="ECO:0000313" key="1">
    <source>
        <dbReference type="EMBL" id="AYO18076.1"/>
    </source>
</evidence>
<dbReference type="EMBL" id="CP033138">
    <property type="protein sequence ID" value="AYO18076.1"/>
    <property type="molecule type" value="Genomic_DNA"/>
</dbReference>